<dbReference type="Gene3D" id="2.60.40.10">
    <property type="entry name" value="Immunoglobulins"/>
    <property type="match status" value="2"/>
</dbReference>
<dbReference type="InterPro" id="IPR013783">
    <property type="entry name" value="Ig-like_fold"/>
</dbReference>
<keyword evidence="3" id="KW-0732">Signal</keyword>
<evidence type="ECO:0000256" key="6">
    <source>
        <dbReference type="RuleBase" id="RU003918"/>
    </source>
</evidence>
<comment type="similarity">
    <text evidence="2 6">Belongs to the periplasmic pilus chaperone family.</text>
</comment>
<evidence type="ECO:0000256" key="5">
    <source>
        <dbReference type="ARBA" id="ARBA00023186"/>
    </source>
</evidence>
<name>A0ABU6KPL7_ENTAS</name>
<dbReference type="InterPro" id="IPR036316">
    <property type="entry name" value="Pili_assmbl_chap_C_dom_sf"/>
</dbReference>
<dbReference type="PRINTS" id="PR00969">
    <property type="entry name" value="CHAPERONPILI"/>
</dbReference>
<protein>
    <submittedName>
        <fullName evidence="9">Fimbria/pilus periplasmic chaperone</fullName>
    </submittedName>
</protein>
<feature type="domain" description="Pili assembly chaperone C-terminal" evidence="8">
    <location>
        <begin position="152"/>
        <end position="211"/>
    </location>
</feature>
<dbReference type="SUPFAM" id="SSF49354">
    <property type="entry name" value="PapD-like"/>
    <property type="match status" value="1"/>
</dbReference>
<dbReference type="EMBL" id="JARTQQ020000001">
    <property type="protein sequence ID" value="MEC5727811.1"/>
    <property type="molecule type" value="Genomic_DNA"/>
</dbReference>
<evidence type="ECO:0000256" key="1">
    <source>
        <dbReference type="ARBA" id="ARBA00004418"/>
    </source>
</evidence>
<dbReference type="Proteomes" id="UP001175344">
    <property type="component" value="Unassembled WGS sequence"/>
</dbReference>
<dbReference type="InterPro" id="IPR050643">
    <property type="entry name" value="Periplasmic_pilus_chap"/>
</dbReference>
<gene>
    <name evidence="9" type="ORF">QAA55_005215</name>
</gene>
<evidence type="ECO:0000256" key="3">
    <source>
        <dbReference type="ARBA" id="ARBA00022729"/>
    </source>
</evidence>
<evidence type="ECO:0000256" key="2">
    <source>
        <dbReference type="ARBA" id="ARBA00007399"/>
    </source>
</evidence>
<keyword evidence="10" id="KW-1185">Reference proteome</keyword>
<evidence type="ECO:0000259" key="7">
    <source>
        <dbReference type="Pfam" id="PF00345"/>
    </source>
</evidence>
<dbReference type="PANTHER" id="PTHR30251:SF6">
    <property type="entry name" value="FIMBRIAL CHAPERONE YFCS-RELATED"/>
    <property type="match status" value="1"/>
</dbReference>
<dbReference type="PROSITE" id="PS00635">
    <property type="entry name" value="PILI_CHAPERONE"/>
    <property type="match status" value="1"/>
</dbReference>
<proteinExistence type="inferred from homology"/>
<comment type="caution">
    <text evidence="9">The sequence shown here is derived from an EMBL/GenBank/DDBJ whole genome shotgun (WGS) entry which is preliminary data.</text>
</comment>
<dbReference type="InterPro" id="IPR016147">
    <property type="entry name" value="Pili_assmbl_chaperone_N"/>
</dbReference>
<dbReference type="InterPro" id="IPR008962">
    <property type="entry name" value="PapD-like_sf"/>
</dbReference>
<dbReference type="InterPro" id="IPR001829">
    <property type="entry name" value="Pili_assmbl_chaperone_bac"/>
</dbReference>
<dbReference type="PANTHER" id="PTHR30251">
    <property type="entry name" value="PILUS ASSEMBLY CHAPERONE"/>
    <property type="match status" value="1"/>
</dbReference>
<dbReference type="InterPro" id="IPR016148">
    <property type="entry name" value="Pili_assmbl_chaperone_C"/>
</dbReference>
<reference evidence="9 10" key="1">
    <citation type="journal article" date="2023" name="Nat. Commun.">
        <title>Genomic dissection of endemic carbapenem resistance reveals metallo-beta-lactamase dissemination through clonal, plasmid and integron transfer.</title>
        <authorList>
            <person name="Macesic N."/>
            <person name="Hawkey J."/>
            <person name="Vezina B."/>
            <person name="Wisniewski J.A."/>
            <person name="Cottingham H."/>
            <person name="Blakeway L.V."/>
            <person name="Harshegyi T."/>
            <person name="Pragastis K."/>
            <person name="Badoordeen G.Z."/>
            <person name="Dennison A."/>
            <person name="Spelman D.W."/>
            <person name="Jenney A.W.J."/>
            <person name="Peleg A.Y."/>
        </authorList>
    </citation>
    <scope>NUCLEOTIDE SEQUENCE [LARGE SCALE GENOMIC DNA]</scope>
    <source>
        <strain evidence="9 10">CPO239</strain>
    </source>
</reference>
<evidence type="ECO:0000313" key="9">
    <source>
        <dbReference type="EMBL" id="MEC5727811.1"/>
    </source>
</evidence>
<dbReference type="Pfam" id="PF02753">
    <property type="entry name" value="PapD_C"/>
    <property type="match status" value="1"/>
</dbReference>
<sequence length="231" mass="24976">MTSQAAHAALALDRTRAILDGGEKSLSMSVTNQNRELPFLAQAWVEDGQGKKLTDPLVALPPVQRIEPGSKTQVKVQASASMNTLPQDRESLFYFNLREIPPKSSKPNTLQLALQTRIKLFYRPAPLAVNPNDKPWQEKVTLTREGGKFVANNPTPYFVSIIDAAATEKGNAQKGFKPVMIAPKSSAPLSVDAGALGNSPVLTYINDYGGRPKLIFACAGNTCSVKEARKG</sequence>
<keyword evidence="4" id="KW-0574">Periplasm</keyword>
<evidence type="ECO:0000259" key="8">
    <source>
        <dbReference type="Pfam" id="PF02753"/>
    </source>
</evidence>
<comment type="subcellular location">
    <subcellularLocation>
        <location evidence="1 6">Periplasm</location>
    </subcellularLocation>
</comment>
<evidence type="ECO:0000256" key="4">
    <source>
        <dbReference type="ARBA" id="ARBA00022764"/>
    </source>
</evidence>
<dbReference type="InterPro" id="IPR018046">
    <property type="entry name" value="Pili_assmbl_chaperone_CS"/>
</dbReference>
<dbReference type="SUPFAM" id="SSF49584">
    <property type="entry name" value="Periplasmic chaperone C-domain"/>
    <property type="match status" value="1"/>
</dbReference>
<dbReference type="Pfam" id="PF00345">
    <property type="entry name" value="PapD_N"/>
    <property type="match status" value="1"/>
</dbReference>
<evidence type="ECO:0000313" key="10">
    <source>
        <dbReference type="Proteomes" id="UP001175344"/>
    </source>
</evidence>
<organism evidence="9 10">
    <name type="scientific">Enterobacter asburiae</name>
    <dbReference type="NCBI Taxonomy" id="61645"/>
    <lineage>
        <taxon>Bacteria</taxon>
        <taxon>Pseudomonadati</taxon>
        <taxon>Pseudomonadota</taxon>
        <taxon>Gammaproteobacteria</taxon>
        <taxon>Enterobacterales</taxon>
        <taxon>Enterobacteriaceae</taxon>
        <taxon>Enterobacter</taxon>
        <taxon>Enterobacter cloacae complex</taxon>
    </lineage>
</organism>
<feature type="domain" description="Pili assembly chaperone N-terminal" evidence="7">
    <location>
        <begin position="10"/>
        <end position="127"/>
    </location>
</feature>
<accession>A0ABU6KPL7</accession>
<keyword evidence="5 6" id="KW-0143">Chaperone</keyword>